<comment type="subcellular location">
    <subcellularLocation>
        <location evidence="1 8">Cell outer membrane</location>
        <topology evidence="1 8">Multi-pass membrane protein</topology>
    </subcellularLocation>
</comment>
<evidence type="ECO:0000256" key="6">
    <source>
        <dbReference type="ARBA" id="ARBA00023136"/>
    </source>
</evidence>
<feature type="domain" description="TonB-dependent receptor-like beta-barrel" evidence="11">
    <location>
        <begin position="440"/>
        <end position="988"/>
    </location>
</feature>
<dbReference type="Gene3D" id="2.170.130.10">
    <property type="entry name" value="TonB-dependent receptor, plug domain"/>
    <property type="match status" value="1"/>
</dbReference>
<dbReference type="InterPro" id="IPR023996">
    <property type="entry name" value="TonB-dep_OMP_SusC/RagA"/>
</dbReference>
<keyword evidence="7 8" id="KW-0998">Cell outer membrane</keyword>
<evidence type="ECO:0000256" key="1">
    <source>
        <dbReference type="ARBA" id="ARBA00004571"/>
    </source>
</evidence>
<dbReference type="Pfam" id="PF00593">
    <property type="entry name" value="TonB_dep_Rec_b-barrel"/>
    <property type="match status" value="1"/>
</dbReference>
<evidence type="ECO:0000256" key="8">
    <source>
        <dbReference type="PROSITE-ProRule" id="PRU01360"/>
    </source>
</evidence>
<evidence type="ECO:0000256" key="3">
    <source>
        <dbReference type="ARBA" id="ARBA00022452"/>
    </source>
</evidence>
<keyword evidence="3 8" id="KW-1134">Transmembrane beta strand</keyword>
<dbReference type="InterPro" id="IPR037066">
    <property type="entry name" value="Plug_dom_sf"/>
</dbReference>
<dbReference type="RefSeq" id="WP_254086913.1">
    <property type="nucleotide sequence ID" value="NZ_JAHESE010000032.1"/>
</dbReference>
<dbReference type="InterPro" id="IPR023997">
    <property type="entry name" value="TonB-dep_OMP_SusC/RagA_CS"/>
</dbReference>
<evidence type="ECO:0000256" key="4">
    <source>
        <dbReference type="ARBA" id="ARBA00022692"/>
    </source>
</evidence>
<dbReference type="EMBL" id="JAHESE010000032">
    <property type="protein sequence ID" value="MBT1711338.1"/>
    <property type="molecule type" value="Genomic_DNA"/>
</dbReference>
<dbReference type="SUPFAM" id="SSF56935">
    <property type="entry name" value="Porins"/>
    <property type="match status" value="1"/>
</dbReference>
<dbReference type="NCBIfam" id="TIGR04057">
    <property type="entry name" value="SusC_RagA_signa"/>
    <property type="match status" value="1"/>
</dbReference>
<keyword evidence="14" id="KW-1185">Reference proteome</keyword>
<feature type="chain" id="PRO_5043043746" evidence="10">
    <location>
        <begin position="21"/>
        <end position="1033"/>
    </location>
</feature>
<sequence>MKKVLLTVIVTVLLIAHAFAQDRLTGAVHDDAGGTLPGATILQKGTSNHAVSDVDGKFTLALPKDYPVTLVVNMVGYKAQDIEVYEAPEEPLDITLQIDGILDEVVVVGYGEQKRKDITGSVASVPTELKAQPVVSVERLLQGSVAGAVVTQTSGQPGGGVSVQIRGNNSITAGSEPLYVIDGFPINNDYDLNDAGVTNGSKINPLSSINTADIETIDVLKDASATAIYGSRGANGVVIITTKRANKNELLITYSNYYGVQKVIRTLPLLNGTQWWELRREAAVNNNKLGTLKTNNANAVKDAAANGYALDTLGEGTDWQAAAFRDAPVQNHSLSVLTGNEKTSVAISGNYFKQDGVLINTGFQRISARINVDHEYNDRLKLISYITGSTVKADVAPDAVVPALLQTPPSLPIFNNKGKYILKSVFESGLANPINSLENQLNVTKTNRVLANIAAEYKLADGLTAKVLFGADIVDNKQDRYQPSTTSEGDPARGIATVGSIFTTNWLNENTLSYTKTFNNIHSLSAIIGATAQASKSELTVSESSGFEFDDLTTNSLGDAAIFNKPRSATTEWQLASFLGRVNYGYRDKYLATITVRSDGSSRFGANNKWGIFPSVALGWNISEENFFNIDRITTLKLRASAGITGNQSIPPYSALAKLGPFRYNLSNTTLIGYAPISANNPDLGWEKTIQVDIGTDIGLLKNRITLAADVYLKRTSDLLLSAPVSGTSGLAIQSGGQGSTVYQNIGEVENKGFELALNVQTVAQRDFQWNTTLVYATNHNEVLSLGPGLDQFIPIISQPSIVKKGYAIGSFIVYETDGLIQPGEDGLNALTPQQQKSVGGQKYKDQGAKDGKITQADDRVVVDNQIDFTAALTNTFNYQTPFGTFDLTVLLQGQVGGKIYNQNQGQLELGTGYINASTVVLNRYTETNTSTDVKAAFQDPAITISDRFIESATYLRLKNVSLGYTLPSTWTDRIKARNVRIYFSLQNYKTWTNYSGFDPEVSMSGQALINKGIDFGVYPNSKTALGGVSFTF</sequence>
<keyword evidence="4 8" id="KW-0812">Transmembrane</keyword>
<dbReference type="GO" id="GO:0009279">
    <property type="term" value="C:cell outer membrane"/>
    <property type="evidence" value="ECO:0007669"/>
    <property type="project" value="UniProtKB-SubCell"/>
</dbReference>
<keyword evidence="2 8" id="KW-0813">Transport</keyword>
<organism evidence="13 14">
    <name type="scientific">Dawidia cretensis</name>
    <dbReference type="NCBI Taxonomy" id="2782350"/>
    <lineage>
        <taxon>Bacteria</taxon>
        <taxon>Pseudomonadati</taxon>
        <taxon>Bacteroidota</taxon>
        <taxon>Cytophagia</taxon>
        <taxon>Cytophagales</taxon>
        <taxon>Chryseotaleaceae</taxon>
        <taxon>Dawidia</taxon>
    </lineage>
</organism>
<evidence type="ECO:0000259" key="11">
    <source>
        <dbReference type="Pfam" id="PF00593"/>
    </source>
</evidence>
<evidence type="ECO:0000256" key="5">
    <source>
        <dbReference type="ARBA" id="ARBA00023077"/>
    </source>
</evidence>
<dbReference type="NCBIfam" id="TIGR04056">
    <property type="entry name" value="OMP_RagA_SusC"/>
    <property type="match status" value="1"/>
</dbReference>
<evidence type="ECO:0000313" key="14">
    <source>
        <dbReference type="Proteomes" id="UP001319080"/>
    </source>
</evidence>
<keyword evidence="10" id="KW-0732">Signal</keyword>
<evidence type="ECO:0000313" key="13">
    <source>
        <dbReference type="EMBL" id="MBT1711338.1"/>
    </source>
</evidence>
<dbReference type="InterPro" id="IPR000531">
    <property type="entry name" value="Beta-barrel_TonB"/>
</dbReference>
<keyword evidence="6 8" id="KW-0472">Membrane</keyword>
<comment type="caution">
    <text evidence="13">The sequence shown here is derived from an EMBL/GenBank/DDBJ whole genome shotgun (WGS) entry which is preliminary data.</text>
</comment>
<keyword evidence="13" id="KW-0675">Receptor</keyword>
<dbReference type="Proteomes" id="UP001319080">
    <property type="component" value="Unassembled WGS sequence"/>
</dbReference>
<dbReference type="InterPro" id="IPR008969">
    <property type="entry name" value="CarboxyPept-like_regulatory"/>
</dbReference>
<dbReference type="Gene3D" id="2.40.170.20">
    <property type="entry name" value="TonB-dependent receptor, beta-barrel domain"/>
    <property type="match status" value="1"/>
</dbReference>
<reference evidence="13 14" key="1">
    <citation type="submission" date="2021-05" db="EMBL/GenBank/DDBJ databases">
        <title>A Polyphasic approach of four new species of the genus Ohtaekwangia: Ohtaekwangia histidinii sp. nov., Ohtaekwangia cretensis sp. nov., Ohtaekwangia indiensis sp. nov., Ohtaekwangia reichenbachii sp. nov. from diverse environment.</title>
        <authorList>
            <person name="Octaviana S."/>
        </authorList>
    </citation>
    <scope>NUCLEOTIDE SEQUENCE [LARGE SCALE GENOMIC DNA]</scope>
    <source>
        <strain evidence="13 14">PWU5</strain>
    </source>
</reference>
<dbReference type="Gene3D" id="2.60.40.1120">
    <property type="entry name" value="Carboxypeptidase-like, regulatory domain"/>
    <property type="match status" value="1"/>
</dbReference>
<feature type="signal peptide" evidence="10">
    <location>
        <begin position="1"/>
        <end position="20"/>
    </location>
</feature>
<evidence type="ECO:0000256" key="2">
    <source>
        <dbReference type="ARBA" id="ARBA00022448"/>
    </source>
</evidence>
<accession>A0AAP2E1F2</accession>
<feature type="domain" description="TonB-dependent receptor plug" evidence="12">
    <location>
        <begin position="115"/>
        <end position="237"/>
    </location>
</feature>
<dbReference type="Pfam" id="PF13715">
    <property type="entry name" value="CarbopepD_reg_2"/>
    <property type="match status" value="1"/>
</dbReference>
<keyword evidence="5 9" id="KW-0798">TonB box</keyword>
<protein>
    <submittedName>
        <fullName evidence="13">TonB-dependent receptor</fullName>
    </submittedName>
</protein>
<dbReference type="AlphaFoldDB" id="A0AAP2E1F2"/>
<name>A0AAP2E1F2_9BACT</name>
<evidence type="ECO:0000256" key="10">
    <source>
        <dbReference type="SAM" id="SignalP"/>
    </source>
</evidence>
<dbReference type="Pfam" id="PF07715">
    <property type="entry name" value="Plug"/>
    <property type="match status" value="1"/>
</dbReference>
<dbReference type="SUPFAM" id="SSF49464">
    <property type="entry name" value="Carboxypeptidase regulatory domain-like"/>
    <property type="match status" value="1"/>
</dbReference>
<gene>
    <name evidence="13" type="ORF">KK062_24055</name>
</gene>
<comment type="similarity">
    <text evidence="8 9">Belongs to the TonB-dependent receptor family.</text>
</comment>
<evidence type="ECO:0000259" key="12">
    <source>
        <dbReference type="Pfam" id="PF07715"/>
    </source>
</evidence>
<dbReference type="PROSITE" id="PS52016">
    <property type="entry name" value="TONB_DEPENDENT_REC_3"/>
    <property type="match status" value="1"/>
</dbReference>
<dbReference type="InterPro" id="IPR036942">
    <property type="entry name" value="Beta-barrel_TonB_sf"/>
</dbReference>
<evidence type="ECO:0000256" key="9">
    <source>
        <dbReference type="RuleBase" id="RU003357"/>
    </source>
</evidence>
<dbReference type="InterPro" id="IPR012910">
    <property type="entry name" value="Plug_dom"/>
</dbReference>
<dbReference type="InterPro" id="IPR039426">
    <property type="entry name" value="TonB-dep_rcpt-like"/>
</dbReference>
<proteinExistence type="inferred from homology"/>
<evidence type="ECO:0000256" key="7">
    <source>
        <dbReference type="ARBA" id="ARBA00023237"/>
    </source>
</evidence>